<comment type="caution">
    <text evidence="2">The sequence shown here is derived from an EMBL/GenBank/DDBJ whole genome shotgun (WGS) entry which is preliminary data.</text>
</comment>
<accession>A0A2S7K4M2</accession>
<organism evidence="2 3">
    <name type="scientific">Hyphococcus luteus</name>
    <dbReference type="NCBI Taxonomy" id="2058213"/>
    <lineage>
        <taxon>Bacteria</taxon>
        <taxon>Pseudomonadati</taxon>
        <taxon>Pseudomonadota</taxon>
        <taxon>Alphaproteobacteria</taxon>
        <taxon>Parvularculales</taxon>
        <taxon>Parvularculaceae</taxon>
        <taxon>Hyphococcus</taxon>
    </lineage>
</organism>
<dbReference type="AlphaFoldDB" id="A0A2S7K4M2"/>
<proteinExistence type="predicted"/>
<evidence type="ECO:0008006" key="4">
    <source>
        <dbReference type="Google" id="ProtNLM"/>
    </source>
</evidence>
<evidence type="ECO:0000313" key="2">
    <source>
        <dbReference type="EMBL" id="PQA87453.1"/>
    </source>
</evidence>
<dbReference type="EMBL" id="PJCH01000007">
    <property type="protein sequence ID" value="PQA87453.1"/>
    <property type="molecule type" value="Genomic_DNA"/>
</dbReference>
<sequence length="126" mass="13698">MQHPPRRILPYLIAAFAAAGLSGCGGEKSSDSSRPSSSSEDRWLDAWGPEQMYLAQIKMEAIDAGENPNAADQSCEAKLELAEESLSDTSNVGTVVQLMYKTCADAGLKFQNEVRCEADRLQVLCR</sequence>
<name>A0A2S7K4M2_9PROT</name>
<gene>
    <name evidence="2" type="ORF">CW354_11650</name>
</gene>
<dbReference type="PROSITE" id="PS51257">
    <property type="entry name" value="PROKAR_LIPOPROTEIN"/>
    <property type="match status" value="1"/>
</dbReference>
<reference evidence="2 3" key="1">
    <citation type="submission" date="2017-12" db="EMBL/GenBank/DDBJ databases">
        <authorList>
            <person name="Hurst M.R.H."/>
        </authorList>
    </citation>
    <scope>NUCLEOTIDE SEQUENCE [LARGE SCALE GENOMIC DNA]</scope>
    <source>
        <strain evidence="2 3">SY-3-19</strain>
    </source>
</reference>
<feature type="region of interest" description="Disordered" evidence="1">
    <location>
        <begin position="23"/>
        <end position="42"/>
    </location>
</feature>
<dbReference type="RefSeq" id="WP_104830270.1">
    <property type="nucleotide sequence ID" value="NZ_PJCH01000007.1"/>
</dbReference>
<protein>
    <recommendedName>
        <fullName evidence="4">Lipoprotein</fullName>
    </recommendedName>
</protein>
<evidence type="ECO:0000313" key="3">
    <source>
        <dbReference type="Proteomes" id="UP000239504"/>
    </source>
</evidence>
<dbReference type="Proteomes" id="UP000239504">
    <property type="component" value="Unassembled WGS sequence"/>
</dbReference>
<keyword evidence="3" id="KW-1185">Reference proteome</keyword>
<evidence type="ECO:0000256" key="1">
    <source>
        <dbReference type="SAM" id="MobiDB-lite"/>
    </source>
</evidence>